<keyword evidence="1" id="KW-0732">Signal</keyword>
<accession>A0A520S4C6</accession>
<organism evidence="3 4">
    <name type="scientific">OM182 bacterium</name>
    <dbReference type="NCBI Taxonomy" id="2510334"/>
    <lineage>
        <taxon>Bacteria</taxon>
        <taxon>Pseudomonadati</taxon>
        <taxon>Pseudomonadota</taxon>
        <taxon>Gammaproteobacteria</taxon>
        <taxon>OMG group</taxon>
        <taxon>OM182 clade</taxon>
    </lineage>
</organism>
<evidence type="ECO:0000313" key="3">
    <source>
        <dbReference type="EMBL" id="RZO77303.1"/>
    </source>
</evidence>
<dbReference type="EMBL" id="SHAG01000003">
    <property type="protein sequence ID" value="RZO77303.1"/>
    <property type="molecule type" value="Genomic_DNA"/>
</dbReference>
<protein>
    <recommendedName>
        <fullName evidence="2">TonB C-terminal domain-containing protein</fullName>
    </recommendedName>
</protein>
<evidence type="ECO:0000256" key="1">
    <source>
        <dbReference type="SAM" id="SignalP"/>
    </source>
</evidence>
<dbReference type="Gene3D" id="1.25.40.10">
    <property type="entry name" value="Tetratricopeptide repeat domain"/>
    <property type="match status" value="1"/>
</dbReference>
<feature type="domain" description="TonB C-terminal" evidence="2">
    <location>
        <begin position="350"/>
        <end position="439"/>
    </location>
</feature>
<dbReference type="InterPro" id="IPR011990">
    <property type="entry name" value="TPR-like_helical_dom_sf"/>
</dbReference>
<dbReference type="InterPro" id="IPR037682">
    <property type="entry name" value="TonB_C"/>
</dbReference>
<name>A0A520S4C6_9GAMM</name>
<gene>
    <name evidence="3" type="ORF">EVA68_01565</name>
</gene>
<evidence type="ECO:0000259" key="2">
    <source>
        <dbReference type="PROSITE" id="PS52015"/>
    </source>
</evidence>
<dbReference type="AlphaFoldDB" id="A0A520S4C6"/>
<reference evidence="3 4" key="1">
    <citation type="submission" date="2019-02" db="EMBL/GenBank/DDBJ databases">
        <title>Prokaryotic population dynamics and viral predation in marine succession experiment using metagenomics: the confinement effect.</title>
        <authorList>
            <person name="Haro-Moreno J.M."/>
            <person name="Rodriguez-Valera F."/>
            <person name="Lopez-Perez M."/>
        </authorList>
    </citation>
    <scope>NUCLEOTIDE SEQUENCE [LARGE SCALE GENOMIC DNA]</scope>
    <source>
        <strain evidence="3">MED-G157</strain>
    </source>
</reference>
<dbReference type="Gene3D" id="3.30.1150.10">
    <property type="match status" value="1"/>
</dbReference>
<comment type="caution">
    <text evidence="3">The sequence shown here is derived from an EMBL/GenBank/DDBJ whole genome shotgun (WGS) entry which is preliminary data.</text>
</comment>
<proteinExistence type="predicted"/>
<sequence length="439" mass="50067">MAKRIQTSIFLIFCLPFWLTALSANQDRIDETAPQDEDNSELQLALEKYQKSINDIQALNGNLSIQLLEPLQEKGRILSAQGRKEDAAGALNHAIHLLRRHEGVYTLKQLNIIEELVEISIEEDKPLQADSQQHFAYYINSRLYGEDNPELLPATYDLVKWYMRSGQLKKSMQLLNKAIDTMDKQGLQNDPRLIEAHLMMAKARRLQGICCSENGLETALEIVKQNPKLPLDITSKIYLELADAFMINGKFAEARKYYALLDYRNSDPSPIVMSKALDNARQSLVTIYKTNEDKIGPSLVRLTREEKLLADNQPPQQFFIRVSEHKKNFDITYSSHNTNTKKEALELIGYPFQFYRNQVHYLLGFSNRGGEQLKQAKITIDFTVNIDGSLANIEIIETNAPIKINRLIKKALSKTIFRPALSAGKPVVSNHVKITQTFF</sequence>
<dbReference type="PROSITE" id="PS52015">
    <property type="entry name" value="TONB_CTD"/>
    <property type="match status" value="1"/>
</dbReference>
<dbReference type="Proteomes" id="UP000316199">
    <property type="component" value="Unassembled WGS sequence"/>
</dbReference>
<evidence type="ECO:0000313" key="4">
    <source>
        <dbReference type="Proteomes" id="UP000316199"/>
    </source>
</evidence>
<dbReference type="GO" id="GO:0055085">
    <property type="term" value="P:transmembrane transport"/>
    <property type="evidence" value="ECO:0007669"/>
    <property type="project" value="InterPro"/>
</dbReference>
<feature type="signal peptide" evidence="1">
    <location>
        <begin position="1"/>
        <end position="23"/>
    </location>
</feature>
<dbReference type="SUPFAM" id="SSF74653">
    <property type="entry name" value="TolA/TonB C-terminal domain"/>
    <property type="match status" value="1"/>
</dbReference>
<feature type="chain" id="PRO_5022225929" description="TonB C-terminal domain-containing protein" evidence="1">
    <location>
        <begin position="24"/>
        <end position="439"/>
    </location>
</feature>
<dbReference type="SUPFAM" id="SSF48452">
    <property type="entry name" value="TPR-like"/>
    <property type="match status" value="1"/>
</dbReference>